<evidence type="ECO:0000313" key="6">
    <source>
        <dbReference type="EMBL" id="WED67028.1"/>
    </source>
</evidence>
<keyword evidence="2" id="KW-0132">Cell division</keyword>
<feature type="compositionally biased region" description="Low complexity" evidence="5">
    <location>
        <begin position="285"/>
        <end position="295"/>
    </location>
</feature>
<evidence type="ECO:0000256" key="4">
    <source>
        <dbReference type="ARBA" id="ARBA00023306"/>
    </source>
</evidence>
<dbReference type="RefSeq" id="WP_330927616.1">
    <property type="nucleotide sequence ID" value="NZ_CP119075.1"/>
</dbReference>
<dbReference type="InterPro" id="IPR036390">
    <property type="entry name" value="WH_DNA-bd_sf"/>
</dbReference>
<reference evidence="6" key="1">
    <citation type="submission" date="2023-03" db="EMBL/GenBank/DDBJ databases">
        <title>Lomoglobus Profundus gen. nov., sp. nov., a novel member of the phylum Verrucomicrobia, isolated from deep-marine sediment of South China Sea.</title>
        <authorList>
            <person name="Ahmad T."/>
            <person name="Ishaq S.E."/>
            <person name="Wang F."/>
        </authorList>
    </citation>
    <scope>NUCLEOTIDE SEQUENCE</scope>
    <source>
        <strain evidence="6">LMO-M01</strain>
    </source>
</reference>
<accession>A0AAF0CS10</accession>
<dbReference type="GO" id="GO:0051304">
    <property type="term" value="P:chromosome separation"/>
    <property type="evidence" value="ECO:0007669"/>
    <property type="project" value="InterPro"/>
</dbReference>
<evidence type="ECO:0000256" key="5">
    <source>
        <dbReference type="SAM" id="MobiDB-lite"/>
    </source>
</evidence>
<dbReference type="KEGG" id="slom:PXH66_09215"/>
<dbReference type="NCBIfam" id="TIGR00281">
    <property type="entry name" value="SMC-Scp complex subunit ScpB"/>
    <property type="match status" value="1"/>
</dbReference>
<organism evidence="6 7">
    <name type="scientific">Synoicihabitans lomoniglobus</name>
    <dbReference type="NCBI Taxonomy" id="2909285"/>
    <lineage>
        <taxon>Bacteria</taxon>
        <taxon>Pseudomonadati</taxon>
        <taxon>Verrucomicrobiota</taxon>
        <taxon>Opitutia</taxon>
        <taxon>Opitutales</taxon>
        <taxon>Opitutaceae</taxon>
        <taxon>Synoicihabitans</taxon>
    </lineage>
</organism>
<dbReference type="InterPro" id="IPR036388">
    <property type="entry name" value="WH-like_DNA-bd_sf"/>
</dbReference>
<keyword evidence="4" id="KW-0131">Cell cycle</keyword>
<keyword evidence="3" id="KW-0159">Chromosome partition</keyword>
<dbReference type="Proteomes" id="UP001218638">
    <property type="component" value="Chromosome"/>
</dbReference>
<dbReference type="GO" id="GO:0051301">
    <property type="term" value="P:cell division"/>
    <property type="evidence" value="ECO:0007669"/>
    <property type="project" value="UniProtKB-KW"/>
</dbReference>
<dbReference type="AlphaFoldDB" id="A0AAF0CS10"/>
<feature type="region of interest" description="Disordered" evidence="5">
    <location>
        <begin position="253"/>
        <end position="338"/>
    </location>
</feature>
<evidence type="ECO:0000256" key="2">
    <source>
        <dbReference type="ARBA" id="ARBA00022618"/>
    </source>
</evidence>
<keyword evidence="1" id="KW-0963">Cytoplasm</keyword>
<sequence length="338" mass="36795">MSKRLRYRQAVFSALLRTNRRPEISALDRMAFNLQSVLKALLFSSGQPLSLNDFQSVITRFREQHAAPEAPAAEPGTESAAPAEEVVEEDARDEIGADDVPELITTAQLREALEAIEQQLRESDDVYLLMEGAQGYRIVCNPRYAKWVRALRNEPPPAKLSQSALETLAVVSYRQPVTRSEIEAVRGVSADAGLNKLLERELIYVTGRAELPGRPLQYGTTEKFLEFVGVKSLVELPASDVLSPRQIDEWLKDAMNPTTPGDVEMGLPLEEGEGDTPMEDDAHIEISATDAAASEAPEEAPAEGVEATPESAVDAEPETEAATAAPDEETDSPKPSSA</sequence>
<keyword evidence="7" id="KW-1185">Reference proteome</keyword>
<evidence type="ECO:0000256" key="3">
    <source>
        <dbReference type="ARBA" id="ARBA00022829"/>
    </source>
</evidence>
<feature type="compositionally biased region" description="Acidic residues" evidence="5">
    <location>
        <begin position="270"/>
        <end position="279"/>
    </location>
</feature>
<dbReference type="PANTHER" id="PTHR34298">
    <property type="entry name" value="SEGREGATION AND CONDENSATION PROTEIN B"/>
    <property type="match status" value="1"/>
</dbReference>
<gene>
    <name evidence="6" type="primary">scpB</name>
    <name evidence="6" type="ORF">PXH66_09215</name>
</gene>
<dbReference type="EMBL" id="CP119075">
    <property type="protein sequence ID" value="WED67028.1"/>
    <property type="molecule type" value="Genomic_DNA"/>
</dbReference>
<dbReference type="Pfam" id="PF04079">
    <property type="entry name" value="SMC_ScpB"/>
    <property type="match status" value="1"/>
</dbReference>
<dbReference type="InterPro" id="IPR005234">
    <property type="entry name" value="ScpB_csome_segregation"/>
</dbReference>
<proteinExistence type="predicted"/>
<name>A0AAF0CS10_9BACT</name>
<dbReference type="SUPFAM" id="SSF46785">
    <property type="entry name" value="Winged helix' DNA-binding domain"/>
    <property type="match status" value="1"/>
</dbReference>
<protein>
    <submittedName>
        <fullName evidence="6">SMC-Scp complex subunit ScpB</fullName>
    </submittedName>
</protein>
<evidence type="ECO:0000256" key="1">
    <source>
        <dbReference type="ARBA" id="ARBA00022490"/>
    </source>
</evidence>
<dbReference type="Gene3D" id="1.10.10.10">
    <property type="entry name" value="Winged helix-like DNA-binding domain superfamily/Winged helix DNA-binding domain"/>
    <property type="match status" value="2"/>
</dbReference>
<evidence type="ECO:0000313" key="7">
    <source>
        <dbReference type="Proteomes" id="UP001218638"/>
    </source>
</evidence>
<dbReference type="PANTHER" id="PTHR34298:SF2">
    <property type="entry name" value="SEGREGATION AND CONDENSATION PROTEIN B"/>
    <property type="match status" value="1"/>
</dbReference>